<evidence type="ECO:0000256" key="1">
    <source>
        <dbReference type="SAM" id="Phobius"/>
    </source>
</evidence>
<keyword evidence="1" id="KW-0472">Membrane</keyword>
<gene>
    <name evidence="2" type="ORF">EBH_0013650</name>
</gene>
<feature type="transmembrane region" description="Helical" evidence="1">
    <location>
        <begin position="84"/>
        <end position="104"/>
    </location>
</feature>
<dbReference type="OrthoDB" id="347769at2759"/>
<keyword evidence="1" id="KW-1133">Transmembrane helix</keyword>
<dbReference type="VEuPathDB" id="ToxoDB:EBH_0013650"/>
<evidence type="ECO:0000313" key="3">
    <source>
        <dbReference type="Proteomes" id="UP000030750"/>
    </source>
</evidence>
<proteinExistence type="predicted"/>
<dbReference type="EMBL" id="HG710501">
    <property type="protein sequence ID" value="CDJ46835.1"/>
    <property type="molecule type" value="Genomic_DNA"/>
</dbReference>
<name>U6LGB4_9EIME</name>
<protein>
    <submittedName>
        <fullName evidence="2">Uncharacterized protein</fullName>
    </submittedName>
</protein>
<keyword evidence="1" id="KW-0812">Transmembrane</keyword>
<reference evidence="2" key="2">
    <citation type="submission" date="2013-10" db="EMBL/GenBank/DDBJ databases">
        <authorList>
            <person name="Aslett M."/>
        </authorList>
    </citation>
    <scope>NUCLEOTIDE SEQUENCE [LARGE SCALE GENOMIC DNA]</scope>
    <source>
        <strain evidence="2">Houghton</strain>
    </source>
</reference>
<reference evidence="2" key="1">
    <citation type="submission" date="2013-10" db="EMBL/GenBank/DDBJ databases">
        <title>Genomic analysis of the causative agents of coccidiosis in chickens.</title>
        <authorList>
            <person name="Reid A.J."/>
            <person name="Blake D."/>
            <person name="Billington K."/>
            <person name="Browne H."/>
            <person name="Dunn M."/>
            <person name="Hung S."/>
            <person name="Kawahara F."/>
            <person name="Miranda-Saavedra D."/>
            <person name="Mourier T."/>
            <person name="Nagra H."/>
            <person name="Otto T.D."/>
            <person name="Rawlings N."/>
            <person name="Sanchez A."/>
            <person name="Sanders M."/>
            <person name="Subramaniam C."/>
            <person name="Tay Y."/>
            <person name="Dear P."/>
            <person name="Doerig C."/>
            <person name="Gruber A."/>
            <person name="Parkinson J."/>
            <person name="Shirley M."/>
            <person name="Wan K.L."/>
            <person name="Berriman M."/>
            <person name="Tomley F."/>
            <person name="Pain A."/>
        </authorList>
    </citation>
    <scope>NUCLEOTIDE SEQUENCE [LARGE SCALE GENOMIC DNA]</scope>
    <source>
        <strain evidence="2">Houghton</strain>
    </source>
</reference>
<evidence type="ECO:0000313" key="2">
    <source>
        <dbReference type="EMBL" id="CDJ46835.1"/>
    </source>
</evidence>
<keyword evidence="3" id="KW-1185">Reference proteome</keyword>
<organism evidence="2 3">
    <name type="scientific">Eimeria brunetti</name>
    <dbReference type="NCBI Taxonomy" id="51314"/>
    <lineage>
        <taxon>Eukaryota</taxon>
        <taxon>Sar</taxon>
        <taxon>Alveolata</taxon>
        <taxon>Apicomplexa</taxon>
        <taxon>Conoidasida</taxon>
        <taxon>Coccidia</taxon>
        <taxon>Eucoccidiorida</taxon>
        <taxon>Eimeriorina</taxon>
        <taxon>Eimeriidae</taxon>
        <taxon>Eimeria</taxon>
    </lineage>
</organism>
<sequence>MSGVSWTAADPEVETVATRTLLFDSSLAEVPPGLVNVDTPIPASPNNPADSINFIHTEATHDNAAPASLSLQNSREKRRGLSPALGSAALIAVACFGLLISHFLKPAGEKKVAEDPHRQQKNEVQAIDTHSLFEQLRELQELQPVAASLAELVNSRESNFVLRNFHKTLERATYIEQEASAGRLSHWSSPEAELKTVLENGISDIYRLFELARLSGLSMEQELQVTPAPPGLPEEQRRVLSQTDFAVTASLALHMRDLDFSCKSYKWHAERAGNGLQTLPNFTGLEDKMLLGVVNSHVEFIKSAHEAVEVGMRAAERLASTADSVMLSKDIRKHMRIYRELRDNLRERRALCDLERWRQASLPPGGTAVLDEQEEIEQLLDKGDGLLQLYAKEIELMQRRRDTLSSAEVTVHQAAAVGDELKGLLDTVSARMRSVETIAEAERIREQKAIKAKASRASEDAAAASKRMTDILTQIESGKLSLTYSPDAMKAHEEGGSLTETMVNSEMVKAVTESLHQLKDNAKATTVQLSHVAAELETAGLEAVAEKATAATEELADKAEMLLLHAEVLESIERDMQLSAALAERAAALARAGTKEFQGESVGTPELPSHKRKQVESLLYQVETAKAIARSQWSLVDLAATAASMKGAALGLASMVTVHHVGSTSPS</sequence>
<accession>U6LGB4</accession>
<dbReference type="AlphaFoldDB" id="U6LGB4"/>
<dbReference type="Proteomes" id="UP000030750">
    <property type="component" value="Unassembled WGS sequence"/>
</dbReference>